<evidence type="ECO:0000259" key="2">
    <source>
        <dbReference type="Pfam" id="PF25862"/>
    </source>
</evidence>
<feature type="domain" description="Alkaline phosphatase-like protein PglZ N-terminal" evidence="2">
    <location>
        <begin position="13"/>
        <end position="99"/>
    </location>
</feature>
<dbReference type="Pfam" id="PF25861">
    <property type="entry name" value="PglZ_2nd"/>
    <property type="match status" value="1"/>
</dbReference>
<dbReference type="Pfam" id="PF25863">
    <property type="entry name" value="PglZ_C"/>
    <property type="match status" value="1"/>
</dbReference>
<evidence type="ECO:0000259" key="1">
    <source>
        <dbReference type="Pfam" id="PF25861"/>
    </source>
</evidence>
<dbReference type="NCBIfam" id="NF033446">
    <property type="entry name" value="BREX_PglZ_2"/>
    <property type="match status" value="1"/>
</dbReference>
<proteinExistence type="predicted"/>
<dbReference type="InterPro" id="IPR058881">
    <property type="entry name" value="PglZ_2nd"/>
</dbReference>
<dbReference type="InterPro" id="IPR047992">
    <property type="entry name" value="BREX_PglZ"/>
</dbReference>
<organism evidence="4 5">
    <name type="scientific">Rhodococcus aetherivorans</name>
    <dbReference type="NCBI Taxonomy" id="191292"/>
    <lineage>
        <taxon>Bacteria</taxon>
        <taxon>Bacillati</taxon>
        <taxon>Actinomycetota</taxon>
        <taxon>Actinomycetes</taxon>
        <taxon>Mycobacteriales</taxon>
        <taxon>Nocardiaceae</taxon>
        <taxon>Rhodococcus</taxon>
    </lineage>
</organism>
<dbReference type="Proteomes" id="UP000325466">
    <property type="component" value="Unassembled WGS sequence"/>
</dbReference>
<evidence type="ECO:0000259" key="3">
    <source>
        <dbReference type="Pfam" id="PF25863"/>
    </source>
</evidence>
<dbReference type="Pfam" id="PF25862">
    <property type="entry name" value="PglZ_1st"/>
    <property type="match status" value="1"/>
</dbReference>
<dbReference type="InterPro" id="IPR017850">
    <property type="entry name" value="Alkaline_phosphatase_core_sf"/>
</dbReference>
<feature type="domain" description="Alkaline phosphatase-like protein PglZ second" evidence="1">
    <location>
        <begin position="174"/>
        <end position="312"/>
    </location>
</feature>
<evidence type="ECO:0000313" key="4">
    <source>
        <dbReference type="EMBL" id="GES36319.1"/>
    </source>
</evidence>
<accession>A0ABQ0YIF6</accession>
<evidence type="ECO:0000313" key="5">
    <source>
        <dbReference type="Proteomes" id="UP000325466"/>
    </source>
</evidence>
<dbReference type="InterPro" id="IPR058882">
    <property type="entry name" value="PglZ_C"/>
</dbReference>
<dbReference type="EMBL" id="BLAH01000059">
    <property type="protein sequence ID" value="GES36319.1"/>
    <property type="molecule type" value="Genomic_DNA"/>
</dbReference>
<reference evidence="4 5" key="1">
    <citation type="journal article" date="2018" name="Biodegradation">
        <title>1,4-Dioxane degradation characteristics of Rhodococcus aetherivorans JCM 14343.</title>
        <authorList>
            <person name="Inoue D."/>
            <person name="Tsunoda T."/>
            <person name="Yamamoto N."/>
            <person name="Ike M."/>
            <person name="Sei K."/>
        </authorList>
    </citation>
    <scope>NUCLEOTIDE SEQUENCE [LARGE SCALE GENOMIC DNA]</scope>
    <source>
        <strain evidence="4 5">JCM 14343</strain>
    </source>
</reference>
<keyword evidence="5" id="KW-1185">Reference proteome</keyword>
<protein>
    <submittedName>
        <fullName evidence="4">Bacteriophage resistance gene pglZ</fullName>
    </submittedName>
</protein>
<dbReference type="SUPFAM" id="SSF53649">
    <property type="entry name" value="Alkaline phosphatase-like"/>
    <property type="match status" value="1"/>
</dbReference>
<sequence>MSTLTVTRPIIAAKLTKAVEKRHRNGVLGLRAAPKWDGGAFVHDGVPVTVVPCPSTFAVWEALEQRNHDEWLVVLTPIEETELGVGVLAHLVDGRLISPDPWDALRSMFSATTVEPALYRVANDRALAMGLLAAIPTTAVTPAPGGVLTRAHAMSAVARGALAMTDDPATEIDTLVVLEWSRRPGAAAEFERLRTDGGTELVAATTAWLAERAGRLAKPVAALLKTQRIADLVPLGLLAGLFTDPGSDLARGLFLGRYGLTGLTDEDLAAWHDDSSGLVIGTLTDSERRAVLESAAAHARELGIDDLAGRSELLPQGLTARLDALAHAIEVAMPGDPVEFGPKQGGLDNVERAWQQTLRHLSARTSSSYRAAEATVRLLRWLAVDTPTTGNLDDHTRRYIDGDGWVDAALAAAYRGSDHRALADAITLVIDAVTARRRGHDRRFAAALADTPHPTGPVVEQLLRTVVLPLAKARPTLLLVVDALSIAAATDLAAAAAEHGWSEAGVLGGSRRTAALAVLPTLTQRSRCSLLTGDLREGDDSAERTGFLDALRSAGLEAAPGRVDPIFHKKALDTVPAGADLATDVANAIADTTGRPLVTAVLNFVDDTLHHTDPGGTDWGIGNITHLRALLQAAQRAGRAVIITSDHGHIIERRTSVKLARANLYGQRAHGDLAHVEDGEVVVRGPRVLTDSNTVVLAVDETVRYGPVNAGYHGGAAPAEVLVPVLAFHTGERPATLTALDPVEPRWWYAPVQIAAPAEPPTAPAPTKQAAPTLFDTDEPAPVTVNVADQVIATAVFADQERLAGRIVVQREQIRALLAALLAAPARELTAAQAASLLGIAPARVGGALLQIKRVLDVEGYEVLLLDGGVVGLDEAALREQFGIES</sequence>
<comment type="caution">
    <text evidence="4">The sequence shown here is derived from an EMBL/GenBank/DDBJ whole genome shotgun (WGS) entry which is preliminary data.</text>
</comment>
<dbReference type="Pfam" id="PF08665">
    <property type="entry name" value="PglZ"/>
    <property type="match status" value="1"/>
</dbReference>
<gene>
    <name evidence="4" type="ORF">RAJCM14343_1570</name>
</gene>
<name>A0ABQ0YIF6_9NOCA</name>
<dbReference type="RefSeq" id="WP_029543716.1">
    <property type="nucleotide sequence ID" value="NZ_BAAAYP010000057.1"/>
</dbReference>
<feature type="domain" description="Alkaline phosphatase-like protein PglZ C-terminal" evidence="3">
    <location>
        <begin position="786"/>
        <end position="883"/>
    </location>
</feature>
<dbReference type="InterPro" id="IPR058880">
    <property type="entry name" value="PglZ_N"/>
</dbReference>